<dbReference type="EMBL" id="JBGFSN010000001">
    <property type="protein sequence ID" value="MFH8132622.1"/>
    <property type="molecule type" value="Genomic_DNA"/>
</dbReference>
<protein>
    <submittedName>
        <fullName evidence="1">DUF3574 domain-containing protein</fullName>
    </submittedName>
</protein>
<gene>
    <name evidence="1" type="ORF">ABU178_00260</name>
</gene>
<sequence>MMMQTTLWFTQGTAISSVDWQDFIDNEVTPRFKQGIAIYDAQRVWPDNSGRWVKANSKALVLIHGVEIADNTHIEELRDIYKKRFAQASVMRVDAPACVGY</sequence>
<comment type="caution">
    <text evidence="1">The sequence shown here is derived from an EMBL/GenBank/DDBJ whole genome shotgun (WGS) entry which is preliminary data.</text>
</comment>
<reference evidence="1 2" key="1">
    <citation type="submission" date="2024-08" db="EMBL/GenBank/DDBJ databases">
        <title>Pantoea ronii - a newly identified human opportunistic pathogen.</title>
        <authorList>
            <person name="Keidar-Friedman D."/>
            <person name="Sorek N."/>
            <person name="Leshin-Carmel D."/>
            <person name="Tsur A."/>
            <person name="Amsalem M."/>
            <person name="Tolkach D."/>
            <person name="Brosh-Nissimov T."/>
        </authorList>
    </citation>
    <scope>NUCLEOTIDE SEQUENCE [LARGE SCALE GENOMIC DNA]</scope>
    <source>
        <strain evidence="1 2">AA23256</strain>
    </source>
</reference>
<organism evidence="1 2">
    <name type="scientific">Pantoea osteomyelitidis</name>
    <dbReference type="NCBI Taxonomy" id="3230026"/>
    <lineage>
        <taxon>Bacteria</taxon>
        <taxon>Pseudomonadati</taxon>
        <taxon>Pseudomonadota</taxon>
        <taxon>Gammaproteobacteria</taxon>
        <taxon>Enterobacterales</taxon>
        <taxon>Erwiniaceae</taxon>
        <taxon>Pantoea</taxon>
    </lineage>
</organism>
<dbReference type="RefSeq" id="WP_397210831.1">
    <property type="nucleotide sequence ID" value="NZ_JBGFSN010000001.1"/>
</dbReference>
<evidence type="ECO:0000313" key="2">
    <source>
        <dbReference type="Proteomes" id="UP001611251"/>
    </source>
</evidence>
<accession>A0ABW7PQW8</accession>
<name>A0ABW7PQW8_9GAMM</name>
<keyword evidence="2" id="KW-1185">Reference proteome</keyword>
<dbReference type="Proteomes" id="UP001611251">
    <property type="component" value="Unassembled WGS sequence"/>
</dbReference>
<dbReference type="InterPro" id="IPR021957">
    <property type="entry name" value="DUF3574"/>
</dbReference>
<proteinExistence type="predicted"/>
<evidence type="ECO:0000313" key="1">
    <source>
        <dbReference type="EMBL" id="MFH8132622.1"/>
    </source>
</evidence>
<dbReference type="Pfam" id="PF12098">
    <property type="entry name" value="DUF3574"/>
    <property type="match status" value="1"/>
</dbReference>